<proteinExistence type="predicted"/>
<evidence type="ECO:0000313" key="1">
    <source>
        <dbReference type="EMBL" id="KAF5799737.1"/>
    </source>
</evidence>
<reference evidence="1" key="2">
    <citation type="submission" date="2020-06" db="EMBL/GenBank/DDBJ databases">
        <title>Helianthus annuus Genome sequencing and assembly Release 2.</title>
        <authorList>
            <person name="Gouzy J."/>
            <person name="Langlade N."/>
            <person name="Munos S."/>
        </authorList>
    </citation>
    <scope>NUCLEOTIDE SEQUENCE</scope>
    <source>
        <tissue evidence="1">Leaves</tissue>
    </source>
</reference>
<keyword evidence="2" id="KW-1185">Reference proteome</keyword>
<protein>
    <submittedName>
        <fullName evidence="1">Uncharacterized protein</fullName>
    </submittedName>
</protein>
<accession>A0A9K3IND5</accession>
<dbReference type="Gramene" id="mRNA:HanXRQr2_Chr07g0307971">
    <property type="protein sequence ID" value="CDS:HanXRQr2_Chr07g0307971.1"/>
    <property type="gene ID" value="HanXRQr2_Chr07g0307971"/>
</dbReference>
<dbReference type="Proteomes" id="UP000215914">
    <property type="component" value="Unassembled WGS sequence"/>
</dbReference>
<dbReference type="AlphaFoldDB" id="A0A9K3IND5"/>
<dbReference type="EMBL" id="MNCJ02000322">
    <property type="protein sequence ID" value="KAF5799737.1"/>
    <property type="molecule type" value="Genomic_DNA"/>
</dbReference>
<comment type="caution">
    <text evidence="1">The sequence shown here is derived from an EMBL/GenBank/DDBJ whole genome shotgun (WGS) entry which is preliminary data.</text>
</comment>
<organism evidence="1 2">
    <name type="scientific">Helianthus annuus</name>
    <name type="common">Common sunflower</name>
    <dbReference type="NCBI Taxonomy" id="4232"/>
    <lineage>
        <taxon>Eukaryota</taxon>
        <taxon>Viridiplantae</taxon>
        <taxon>Streptophyta</taxon>
        <taxon>Embryophyta</taxon>
        <taxon>Tracheophyta</taxon>
        <taxon>Spermatophyta</taxon>
        <taxon>Magnoliopsida</taxon>
        <taxon>eudicotyledons</taxon>
        <taxon>Gunneridae</taxon>
        <taxon>Pentapetalae</taxon>
        <taxon>asterids</taxon>
        <taxon>campanulids</taxon>
        <taxon>Asterales</taxon>
        <taxon>Asteraceae</taxon>
        <taxon>Asteroideae</taxon>
        <taxon>Heliantheae alliance</taxon>
        <taxon>Heliantheae</taxon>
        <taxon>Helianthus</taxon>
    </lineage>
</organism>
<name>A0A9K3IND5_HELAN</name>
<sequence length="54" mass="6265">MPMITRTFDERQDILYSKPLTTLTPSIATDIAEDSSMSENWRLLLHIVRIMLSL</sequence>
<reference evidence="1" key="1">
    <citation type="journal article" date="2017" name="Nature">
        <title>The sunflower genome provides insights into oil metabolism, flowering and Asterid evolution.</title>
        <authorList>
            <person name="Badouin H."/>
            <person name="Gouzy J."/>
            <person name="Grassa C.J."/>
            <person name="Murat F."/>
            <person name="Staton S.E."/>
            <person name="Cottret L."/>
            <person name="Lelandais-Briere C."/>
            <person name="Owens G.L."/>
            <person name="Carrere S."/>
            <person name="Mayjonade B."/>
            <person name="Legrand L."/>
            <person name="Gill N."/>
            <person name="Kane N.C."/>
            <person name="Bowers J.E."/>
            <person name="Hubner S."/>
            <person name="Bellec A."/>
            <person name="Berard A."/>
            <person name="Berges H."/>
            <person name="Blanchet N."/>
            <person name="Boniface M.C."/>
            <person name="Brunel D."/>
            <person name="Catrice O."/>
            <person name="Chaidir N."/>
            <person name="Claudel C."/>
            <person name="Donnadieu C."/>
            <person name="Faraut T."/>
            <person name="Fievet G."/>
            <person name="Helmstetter N."/>
            <person name="King M."/>
            <person name="Knapp S.J."/>
            <person name="Lai Z."/>
            <person name="Le Paslier M.C."/>
            <person name="Lippi Y."/>
            <person name="Lorenzon L."/>
            <person name="Mandel J.R."/>
            <person name="Marage G."/>
            <person name="Marchand G."/>
            <person name="Marquand E."/>
            <person name="Bret-Mestries E."/>
            <person name="Morien E."/>
            <person name="Nambeesan S."/>
            <person name="Nguyen T."/>
            <person name="Pegot-Espagnet P."/>
            <person name="Pouilly N."/>
            <person name="Raftis F."/>
            <person name="Sallet E."/>
            <person name="Schiex T."/>
            <person name="Thomas J."/>
            <person name="Vandecasteele C."/>
            <person name="Vares D."/>
            <person name="Vear F."/>
            <person name="Vautrin S."/>
            <person name="Crespi M."/>
            <person name="Mangin B."/>
            <person name="Burke J.M."/>
            <person name="Salse J."/>
            <person name="Munos S."/>
            <person name="Vincourt P."/>
            <person name="Rieseberg L.H."/>
            <person name="Langlade N.B."/>
        </authorList>
    </citation>
    <scope>NUCLEOTIDE SEQUENCE</scope>
    <source>
        <tissue evidence="1">Leaves</tissue>
    </source>
</reference>
<evidence type="ECO:0000313" key="2">
    <source>
        <dbReference type="Proteomes" id="UP000215914"/>
    </source>
</evidence>
<gene>
    <name evidence="1" type="ORF">HanXRQr2_Chr07g0307971</name>
</gene>